<evidence type="ECO:0000313" key="3">
    <source>
        <dbReference type="Proteomes" id="UP001153678"/>
    </source>
</evidence>
<dbReference type="SUPFAM" id="SSF52540">
    <property type="entry name" value="P-loop containing nucleoside triphosphate hydrolases"/>
    <property type="match status" value="2"/>
</dbReference>
<dbReference type="InterPro" id="IPR027417">
    <property type="entry name" value="P-loop_NTPase"/>
</dbReference>
<comment type="caution">
    <text evidence="2">The sequence shown here is derived from an EMBL/GenBank/DDBJ whole genome shotgun (WGS) entry which is preliminary data.</text>
</comment>
<dbReference type="Gene3D" id="3.40.50.300">
    <property type="entry name" value="P-loop containing nucleotide triphosphate hydrolases"/>
    <property type="match status" value="2"/>
</dbReference>
<sequence>MKIQQDFKETKKILASHSGFKREKEEFEESINYYIHFQGKLAPLREVICYSGPPGTGKTTFVQTLSKAMGRELEPIPCAGLVNPEEYSILGDQHKPSLVAWAMLKNGCKNPIILLDELEKVTDEKIQADLIKLFKAFKEKGSYKDPYFDEEIDLKYINIFAAVNYDQKLATKLKTEVDLKKLLEKGVRQLEQACHKIIEEHIAAKQTNRPAFQGDKHLAIEFNDKPGTFHARSNKNPELEEIEKYLKAGTNKLTIEPRQNHDFSRVHLLAGEEHNQELTPLKEQINLIDFSQHNHEDPKFIESKIKEIYNNPANQELIKKGEFPVLCFKNIEKIGSNQALEEALLPVFDQQQNSQLFNKEIDLAKFILIATTSTHETEKLSAPLLSRLDWENADTAQPKKFFLDKYYY</sequence>
<dbReference type="GO" id="GO:0030163">
    <property type="term" value="P:protein catabolic process"/>
    <property type="evidence" value="ECO:0007669"/>
    <property type="project" value="InterPro"/>
</dbReference>
<evidence type="ECO:0000259" key="1">
    <source>
        <dbReference type="SMART" id="SM00382"/>
    </source>
</evidence>
<evidence type="ECO:0000313" key="2">
    <source>
        <dbReference type="EMBL" id="CAI2187806.1"/>
    </source>
</evidence>
<dbReference type="InterPro" id="IPR003959">
    <property type="entry name" value="ATPase_AAA_core"/>
</dbReference>
<dbReference type="GO" id="GO:0005524">
    <property type="term" value="F:ATP binding"/>
    <property type="evidence" value="ECO:0007669"/>
    <property type="project" value="InterPro"/>
</dbReference>
<dbReference type="EMBL" id="CAMKVN010004819">
    <property type="protein sequence ID" value="CAI2187806.1"/>
    <property type="molecule type" value="Genomic_DNA"/>
</dbReference>
<gene>
    <name evidence="2" type="ORF">FWILDA_LOCUS13266</name>
</gene>
<reference evidence="2" key="1">
    <citation type="submission" date="2022-08" db="EMBL/GenBank/DDBJ databases">
        <authorList>
            <person name="Kallberg Y."/>
            <person name="Tangrot J."/>
            <person name="Rosling A."/>
        </authorList>
    </citation>
    <scope>NUCLEOTIDE SEQUENCE</scope>
    <source>
        <strain evidence="2">Wild A</strain>
    </source>
</reference>
<dbReference type="GO" id="GO:0004176">
    <property type="term" value="F:ATP-dependent peptidase activity"/>
    <property type="evidence" value="ECO:0007669"/>
    <property type="project" value="InterPro"/>
</dbReference>
<protein>
    <submittedName>
        <fullName evidence="2">3684_t:CDS:1</fullName>
    </submittedName>
</protein>
<dbReference type="Pfam" id="PF00004">
    <property type="entry name" value="AAA"/>
    <property type="match status" value="1"/>
</dbReference>
<accession>A0A9W4X187</accession>
<keyword evidence="3" id="KW-1185">Reference proteome</keyword>
<dbReference type="PANTHER" id="PTHR10046">
    <property type="entry name" value="ATP DEPENDENT LON PROTEASE FAMILY MEMBER"/>
    <property type="match status" value="1"/>
</dbReference>
<dbReference type="Proteomes" id="UP001153678">
    <property type="component" value="Unassembled WGS sequence"/>
</dbReference>
<name>A0A9W4X187_9GLOM</name>
<feature type="domain" description="AAA+ ATPase" evidence="1">
    <location>
        <begin position="44"/>
        <end position="183"/>
    </location>
</feature>
<dbReference type="AlphaFoldDB" id="A0A9W4X187"/>
<dbReference type="InterPro" id="IPR027065">
    <property type="entry name" value="Lon_Prtase"/>
</dbReference>
<dbReference type="InterPro" id="IPR003593">
    <property type="entry name" value="AAA+_ATPase"/>
</dbReference>
<proteinExistence type="predicted"/>
<dbReference type="GO" id="GO:0016887">
    <property type="term" value="F:ATP hydrolysis activity"/>
    <property type="evidence" value="ECO:0007669"/>
    <property type="project" value="InterPro"/>
</dbReference>
<dbReference type="SMART" id="SM00382">
    <property type="entry name" value="AAA"/>
    <property type="match status" value="1"/>
</dbReference>
<dbReference type="OrthoDB" id="2445953at2759"/>
<dbReference type="GO" id="GO:0004252">
    <property type="term" value="F:serine-type endopeptidase activity"/>
    <property type="evidence" value="ECO:0007669"/>
    <property type="project" value="InterPro"/>
</dbReference>
<organism evidence="2 3">
    <name type="scientific">Funneliformis geosporum</name>
    <dbReference type="NCBI Taxonomy" id="1117311"/>
    <lineage>
        <taxon>Eukaryota</taxon>
        <taxon>Fungi</taxon>
        <taxon>Fungi incertae sedis</taxon>
        <taxon>Mucoromycota</taxon>
        <taxon>Glomeromycotina</taxon>
        <taxon>Glomeromycetes</taxon>
        <taxon>Glomerales</taxon>
        <taxon>Glomeraceae</taxon>
        <taxon>Funneliformis</taxon>
    </lineage>
</organism>